<evidence type="ECO:0000256" key="1">
    <source>
        <dbReference type="SAM" id="MobiDB-lite"/>
    </source>
</evidence>
<gene>
    <name evidence="2" type="ORF">F0562_031769</name>
</gene>
<proteinExistence type="predicted"/>
<sequence>MNCPGRLVKIPWSETTDQPKTKQKFTGGESASDYSSNNQKEVAEQHLEKSRSRVHSRPESSEAEPKNEREERQATTVNSVNSLRRKNNPSYSQLFTSPNNLFQRQPLLYPW</sequence>
<accession>A0A5J5AWZ3</accession>
<feature type="region of interest" description="Disordered" evidence="1">
    <location>
        <begin position="1"/>
        <end position="97"/>
    </location>
</feature>
<dbReference type="EMBL" id="CM018041">
    <property type="protein sequence ID" value="KAA8534252.1"/>
    <property type="molecule type" value="Genomic_DNA"/>
</dbReference>
<protein>
    <submittedName>
        <fullName evidence="2">Uncharacterized protein</fullName>
    </submittedName>
</protein>
<keyword evidence="3" id="KW-1185">Reference proteome</keyword>
<name>A0A5J5AWZ3_9ASTE</name>
<feature type="compositionally biased region" description="Polar residues" evidence="1">
    <location>
        <begin position="74"/>
        <end position="97"/>
    </location>
</feature>
<dbReference type="AlphaFoldDB" id="A0A5J5AWZ3"/>
<reference evidence="2 3" key="1">
    <citation type="submission" date="2019-09" db="EMBL/GenBank/DDBJ databases">
        <title>A chromosome-level genome assembly of the Chinese tupelo Nyssa sinensis.</title>
        <authorList>
            <person name="Yang X."/>
            <person name="Kang M."/>
            <person name="Yang Y."/>
            <person name="Xiong H."/>
            <person name="Wang M."/>
            <person name="Zhang Z."/>
            <person name="Wang Z."/>
            <person name="Wu H."/>
            <person name="Ma T."/>
            <person name="Liu J."/>
            <person name="Xi Z."/>
        </authorList>
    </citation>
    <scope>NUCLEOTIDE SEQUENCE [LARGE SCALE GENOMIC DNA]</scope>
    <source>
        <strain evidence="2">J267</strain>
        <tissue evidence="2">Leaf</tissue>
    </source>
</reference>
<evidence type="ECO:0000313" key="2">
    <source>
        <dbReference type="EMBL" id="KAA8534252.1"/>
    </source>
</evidence>
<dbReference type="Proteomes" id="UP000325577">
    <property type="component" value="Linkage Group LG18"/>
</dbReference>
<evidence type="ECO:0000313" key="3">
    <source>
        <dbReference type="Proteomes" id="UP000325577"/>
    </source>
</evidence>
<organism evidence="2 3">
    <name type="scientific">Nyssa sinensis</name>
    <dbReference type="NCBI Taxonomy" id="561372"/>
    <lineage>
        <taxon>Eukaryota</taxon>
        <taxon>Viridiplantae</taxon>
        <taxon>Streptophyta</taxon>
        <taxon>Embryophyta</taxon>
        <taxon>Tracheophyta</taxon>
        <taxon>Spermatophyta</taxon>
        <taxon>Magnoliopsida</taxon>
        <taxon>eudicotyledons</taxon>
        <taxon>Gunneridae</taxon>
        <taxon>Pentapetalae</taxon>
        <taxon>asterids</taxon>
        <taxon>Cornales</taxon>
        <taxon>Nyssaceae</taxon>
        <taxon>Nyssa</taxon>
    </lineage>
</organism>
<feature type="compositionally biased region" description="Basic and acidic residues" evidence="1">
    <location>
        <begin position="41"/>
        <end position="73"/>
    </location>
</feature>